<dbReference type="AlphaFoldDB" id="A0A419RWT6"/>
<evidence type="ECO:0000256" key="2">
    <source>
        <dbReference type="ARBA" id="ARBA00022452"/>
    </source>
</evidence>
<dbReference type="Gene3D" id="3.10.20.310">
    <property type="entry name" value="membrane protein fhac"/>
    <property type="match status" value="1"/>
</dbReference>
<evidence type="ECO:0000256" key="1">
    <source>
        <dbReference type="ARBA" id="ARBA00004370"/>
    </source>
</evidence>
<dbReference type="InterPro" id="IPR039910">
    <property type="entry name" value="D15-like"/>
</dbReference>
<comment type="subcellular location">
    <subcellularLocation>
        <location evidence="1">Membrane</location>
    </subcellularLocation>
</comment>
<proteinExistence type="predicted"/>
<organism evidence="6 7">
    <name type="scientific">Aurantiacibacter aquimixticola</name>
    <dbReference type="NCBI Taxonomy" id="1958945"/>
    <lineage>
        <taxon>Bacteria</taxon>
        <taxon>Pseudomonadati</taxon>
        <taxon>Pseudomonadota</taxon>
        <taxon>Alphaproteobacteria</taxon>
        <taxon>Sphingomonadales</taxon>
        <taxon>Erythrobacteraceae</taxon>
        <taxon>Aurantiacibacter</taxon>
    </lineage>
</organism>
<evidence type="ECO:0000256" key="3">
    <source>
        <dbReference type="ARBA" id="ARBA00023136"/>
    </source>
</evidence>
<dbReference type="Gene3D" id="2.40.160.50">
    <property type="entry name" value="membrane protein fhac: a member of the omp85/tpsb transporter family"/>
    <property type="match status" value="1"/>
</dbReference>
<dbReference type="EMBL" id="RAHX01000001">
    <property type="protein sequence ID" value="RJY10234.1"/>
    <property type="molecule type" value="Genomic_DNA"/>
</dbReference>
<accession>A0A419RWT6</accession>
<keyword evidence="3" id="KW-0472">Membrane</keyword>
<comment type="caution">
    <text evidence="6">The sequence shown here is derived from an EMBL/GenBank/DDBJ whole genome shotgun (WGS) entry which is preliminary data.</text>
</comment>
<protein>
    <submittedName>
        <fullName evidence="6">Outer membrane protein assembly factor</fullName>
    </submittedName>
</protein>
<keyword evidence="7" id="KW-1185">Reference proteome</keyword>
<feature type="region of interest" description="Disordered" evidence="4">
    <location>
        <begin position="1"/>
        <end position="35"/>
    </location>
</feature>
<keyword evidence="2" id="KW-0812">Transmembrane</keyword>
<evidence type="ECO:0000313" key="6">
    <source>
        <dbReference type="EMBL" id="RJY10234.1"/>
    </source>
</evidence>
<dbReference type="PANTHER" id="PTHR12815:SF42">
    <property type="entry name" value="BACTERIAL SURFACE ANTIGEN (D15) DOMAIN-CONTAINING PROTEIN"/>
    <property type="match status" value="1"/>
</dbReference>
<sequence length="684" mass="74964">MQDAPSLEDLIPDSAVENPEEWAEQGVSDEAAAQEDAPLVLDPDFAEMPLIDIPWPDQIELPQLAPLDPDPADPIEFANFDEEIPPIPAGSEERITNELVLVFPSDTSLFPEREEFLERFRSLSTIAELEDDGNLARLAVQARNDEELLQQMLRVYGYYDAQVIRSVGQLDQEVEADLERPAARFDVIPGTRYRFGAIDLGNLGSANNADELRASFEIFPGDFISLDAIEIERADLDTQLGETGYPFAAIEDPELLVDHDREEGDLTMPVEPGGQYNVNVVTSNLPGFLPGDHLTRIARWDAGDIYQRSDEMDLRRAILATGLVGSVTLTPEVVEEPVGDEPGLVNIAAELEPAPLRTIAANIGFGTEVGVRVEGMWEHRNLFPPEGLLRVRGILGTREQLAGVTFRKNNFRDRDQILTLDAYASTIDYDAYDARTASLIGTFERVSNLLFQKDFSWSVGLELVATQESERDIDDVELPRETYFIAALPLYAQLDNSDDLLDPTEGWRLSGRLSPEISDNDGVQSFYIRSQVDASYYQSINENTVLAGRVRLASIPGAEVEEIAPSRRLYAGGGGSVRGYGYRMIGPLNDVGDPIGGRSVVEASVEARIGTNFLDGAVSVVPFFDAGSVGTGEFPDFDVIKFGAGVGARYNTGFGPLRIDLAVPLNPGPNDSWIAVYVGLGQAF</sequence>
<gene>
    <name evidence="6" type="ORF">D6201_06340</name>
</gene>
<evidence type="ECO:0000313" key="7">
    <source>
        <dbReference type="Proteomes" id="UP000285232"/>
    </source>
</evidence>
<keyword evidence="2" id="KW-1134">Transmembrane beta strand</keyword>
<dbReference type="InterPro" id="IPR000184">
    <property type="entry name" value="Bac_surfAg_D15"/>
</dbReference>
<dbReference type="PANTHER" id="PTHR12815">
    <property type="entry name" value="SORTING AND ASSEMBLY MACHINERY SAMM50 PROTEIN FAMILY MEMBER"/>
    <property type="match status" value="1"/>
</dbReference>
<name>A0A419RWT6_9SPHN</name>
<evidence type="ECO:0000259" key="5">
    <source>
        <dbReference type="Pfam" id="PF01103"/>
    </source>
</evidence>
<evidence type="ECO:0000256" key="4">
    <source>
        <dbReference type="SAM" id="MobiDB-lite"/>
    </source>
</evidence>
<dbReference type="GO" id="GO:0019867">
    <property type="term" value="C:outer membrane"/>
    <property type="evidence" value="ECO:0007669"/>
    <property type="project" value="InterPro"/>
</dbReference>
<feature type="domain" description="Bacterial surface antigen (D15)" evidence="5">
    <location>
        <begin position="389"/>
        <end position="684"/>
    </location>
</feature>
<dbReference type="RefSeq" id="WP_120049243.1">
    <property type="nucleotide sequence ID" value="NZ_RAHX01000001.1"/>
</dbReference>
<dbReference type="OrthoDB" id="9769707at2"/>
<dbReference type="Proteomes" id="UP000285232">
    <property type="component" value="Unassembled WGS sequence"/>
</dbReference>
<reference evidence="6 7" key="1">
    <citation type="journal article" date="2017" name="Int. J. Syst. Evol. Microbiol.">
        <title>Erythrobacter aquimixticola sp. nov., isolated from the junction between the ocean and a freshwater spring.</title>
        <authorList>
            <person name="Park S."/>
            <person name="Jung Y.T."/>
            <person name="Choi S.J."/>
            <person name="Yoon J.H."/>
        </authorList>
    </citation>
    <scope>NUCLEOTIDE SEQUENCE [LARGE SCALE GENOMIC DNA]</scope>
    <source>
        <strain evidence="6 7">JSSK-14</strain>
    </source>
</reference>
<dbReference type="Pfam" id="PF01103">
    <property type="entry name" value="Omp85"/>
    <property type="match status" value="1"/>
</dbReference>